<dbReference type="AlphaFoldDB" id="X1KPT3"/>
<sequence>VNHSIVCSGSKHLVGIVVISPKCRRAINVDGEEVPVKQYVEMVPEVRELLQSM</sequence>
<name>X1KPT3_9ZZZZ</name>
<accession>X1KPT3</accession>
<protein>
    <submittedName>
        <fullName evidence="1">Uncharacterized protein</fullName>
    </submittedName>
</protein>
<feature type="non-terminal residue" evidence="1">
    <location>
        <position position="1"/>
    </location>
</feature>
<comment type="caution">
    <text evidence="1">The sequence shown here is derived from an EMBL/GenBank/DDBJ whole genome shotgun (WGS) entry which is preliminary data.</text>
</comment>
<proteinExistence type="predicted"/>
<gene>
    <name evidence="1" type="ORF">S03H2_70648</name>
</gene>
<evidence type="ECO:0000313" key="1">
    <source>
        <dbReference type="EMBL" id="GAH95640.1"/>
    </source>
</evidence>
<organism evidence="1">
    <name type="scientific">marine sediment metagenome</name>
    <dbReference type="NCBI Taxonomy" id="412755"/>
    <lineage>
        <taxon>unclassified sequences</taxon>
        <taxon>metagenomes</taxon>
        <taxon>ecological metagenomes</taxon>
    </lineage>
</organism>
<dbReference type="EMBL" id="BARU01047015">
    <property type="protein sequence ID" value="GAH95640.1"/>
    <property type="molecule type" value="Genomic_DNA"/>
</dbReference>
<reference evidence="1" key="1">
    <citation type="journal article" date="2014" name="Front. Microbiol.">
        <title>High frequency of phylogenetically diverse reductive dehalogenase-homologous genes in deep subseafloor sedimentary metagenomes.</title>
        <authorList>
            <person name="Kawai M."/>
            <person name="Futagami T."/>
            <person name="Toyoda A."/>
            <person name="Takaki Y."/>
            <person name="Nishi S."/>
            <person name="Hori S."/>
            <person name="Arai W."/>
            <person name="Tsubouchi T."/>
            <person name="Morono Y."/>
            <person name="Uchiyama I."/>
            <person name="Ito T."/>
            <person name="Fujiyama A."/>
            <person name="Inagaki F."/>
            <person name="Takami H."/>
        </authorList>
    </citation>
    <scope>NUCLEOTIDE SEQUENCE</scope>
    <source>
        <strain evidence="1">Expedition CK06-06</strain>
    </source>
</reference>